<feature type="compositionally biased region" description="Basic residues" evidence="1">
    <location>
        <begin position="73"/>
        <end position="83"/>
    </location>
</feature>
<evidence type="ECO:0000313" key="3">
    <source>
        <dbReference type="Proteomes" id="UP000594220"/>
    </source>
</evidence>
<feature type="compositionally biased region" description="Basic and acidic residues" evidence="1">
    <location>
        <begin position="292"/>
        <end position="306"/>
    </location>
</feature>
<dbReference type="Proteomes" id="UP000594220">
    <property type="component" value="Unplaced"/>
</dbReference>
<dbReference type="InterPro" id="IPR029090">
    <property type="entry name" value="DUF4659"/>
</dbReference>
<feature type="compositionally biased region" description="Basic and acidic residues" evidence="1">
    <location>
        <begin position="13"/>
        <end position="23"/>
    </location>
</feature>
<dbReference type="PANTHER" id="PTHR33663">
    <property type="entry name" value="COILED-COIL DOMAIN-CONTAINING PROTEIN 177"/>
    <property type="match status" value="1"/>
</dbReference>
<dbReference type="Ensembl" id="ENSCPRT00005008070.1">
    <property type="protein sequence ID" value="ENSCPRP00005006887.1"/>
    <property type="gene ID" value="ENSCPRG00005004906.1"/>
</dbReference>
<feature type="region of interest" description="Disordered" evidence="1">
    <location>
        <begin position="219"/>
        <end position="306"/>
    </location>
</feature>
<evidence type="ECO:0000256" key="1">
    <source>
        <dbReference type="SAM" id="MobiDB-lite"/>
    </source>
</evidence>
<dbReference type="AlphaFoldDB" id="A0A7M4EAM5"/>
<dbReference type="Pfam" id="PF15558">
    <property type="entry name" value="DUF4659"/>
    <property type="match status" value="1"/>
</dbReference>
<feature type="compositionally biased region" description="Basic and acidic residues" evidence="1">
    <location>
        <begin position="58"/>
        <end position="72"/>
    </location>
</feature>
<feature type="compositionally biased region" description="Basic and acidic residues" evidence="1">
    <location>
        <begin position="244"/>
        <end position="284"/>
    </location>
</feature>
<protein>
    <submittedName>
        <fullName evidence="2">Uncharacterized protein</fullName>
    </submittedName>
</protein>
<sequence length="306" mass="36730">RERRLRAWARATTAERRRERLEQEQQQQQRLAESLALWPGEQGRRHREPGLRGQRPAQEQEARQRDTLDRAKRPAQPKKRQADKKRLGEREAHEPRGSRLQDRMAQALEKKLLKDTERRRHAQAPRRRPKEQVDHQVQAEELYRRLAIEQRLQRSQEILDQLMEERNEELKGRSLGEEEQGLVAQLRAKETEEEKKHRKSMLLKIAEMKIQQARDMLAQNAEHKARRSKEVNGVKERGHRFQRYRIEEEDKSYLRDTQEAMRWKDQKSSRMSRDKEATREEARKRAGASYGLREKMRELSHSHSFG</sequence>
<reference evidence="2" key="2">
    <citation type="submission" date="2025-09" db="UniProtKB">
        <authorList>
            <consortium name="Ensembl"/>
        </authorList>
    </citation>
    <scope>IDENTIFICATION</scope>
</reference>
<organism evidence="2 3">
    <name type="scientific">Crocodylus porosus</name>
    <name type="common">Saltwater crocodile</name>
    <name type="synonym">Estuarine crocodile</name>
    <dbReference type="NCBI Taxonomy" id="8502"/>
    <lineage>
        <taxon>Eukaryota</taxon>
        <taxon>Metazoa</taxon>
        <taxon>Chordata</taxon>
        <taxon>Craniata</taxon>
        <taxon>Vertebrata</taxon>
        <taxon>Euteleostomi</taxon>
        <taxon>Archelosauria</taxon>
        <taxon>Archosauria</taxon>
        <taxon>Crocodylia</taxon>
        <taxon>Longirostres</taxon>
        <taxon>Crocodylidae</taxon>
        <taxon>Crocodylus</taxon>
    </lineage>
</organism>
<dbReference type="OMA" id="MGESRWK"/>
<evidence type="ECO:0000313" key="2">
    <source>
        <dbReference type="Ensembl" id="ENSCPRP00005006887.1"/>
    </source>
</evidence>
<feature type="compositionally biased region" description="Low complexity" evidence="1">
    <location>
        <begin position="24"/>
        <end position="37"/>
    </location>
</feature>
<name>A0A7M4EAM5_CROPO</name>
<keyword evidence="3" id="KW-1185">Reference proteome</keyword>
<dbReference type="PANTHER" id="PTHR33663:SF3">
    <property type="entry name" value="COILED-COIL DOMAIN-CONTAINING PROTEIN 185"/>
    <property type="match status" value="1"/>
</dbReference>
<feature type="compositionally biased region" description="Basic and acidic residues" evidence="1">
    <location>
        <begin position="84"/>
        <end position="118"/>
    </location>
</feature>
<accession>A0A7M4EAM5</accession>
<feature type="region of interest" description="Disordered" evidence="1">
    <location>
        <begin position="1"/>
        <end position="135"/>
    </location>
</feature>
<reference evidence="2" key="1">
    <citation type="submission" date="2025-08" db="UniProtKB">
        <authorList>
            <consortium name="Ensembl"/>
        </authorList>
    </citation>
    <scope>IDENTIFICATION</scope>
</reference>
<feature type="compositionally biased region" description="Basic residues" evidence="1">
    <location>
        <begin position="119"/>
        <end position="129"/>
    </location>
</feature>
<proteinExistence type="predicted"/>